<feature type="compositionally biased region" description="Acidic residues" evidence="11">
    <location>
        <begin position="168"/>
        <end position="180"/>
    </location>
</feature>
<evidence type="ECO:0000256" key="6">
    <source>
        <dbReference type="ARBA" id="ARBA00022801"/>
    </source>
</evidence>
<dbReference type="SMART" id="SM01147">
    <property type="entry name" value="DUF1087"/>
    <property type="match status" value="1"/>
</dbReference>
<dbReference type="CDD" id="cd18667">
    <property type="entry name" value="CD1_tandem_CHD3-4_like"/>
    <property type="match status" value="1"/>
</dbReference>
<evidence type="ECO:0000259" key="15">
    <source>
        <dbReference type="PROSITE" id="PS51194"/>
    </source>
</evidence>
<dbReference type="InterPro" id="IPR019787">
    <property type="entry name" value="Znf_PHD-finger"/>
</dbReference>
<dbReference type="InterPro" id="IPR000953">
    <property type="entry name" value="Chromo/chromo_shadow_dom"/>
</dbReference>
<dbReference type="SMART" id="SM00249">
    <property type="entry name" value="PHD"/>
    <property type="match status" value="2"/>
</dbReference>
<dbReference type="InterPro" id="IPR014001">
    <property type="entry name" value="Helicase_ATP-bd"/>
</dbReference>
<dbReference type="Pfam" id="PF00385">
    <property type="entry name" value="Chromo"/>
    <property type="match status" value="1"/>
</dbReference>
<dbReference type="InterPro" id="IPR023780">
    <property type="entry name" value="Chromo_domain"/>
</dbReference>
<dbReference type="InterPro" id="IPR009462">
    <property type="entry name" value="CHD_II_SANT-like"/>
</dbReference>
<dbReference type="Gene3D" id="3.40.50.10810">
    <property type="entry name" value="Tandem AAA-ATPase domain"/>
    <property type="match status" value="1"/>
</dbReference>
<dbReference type="CDD" id="cd15531">
    <property type="entry name" value="PHD1_CHD_II"/>
    <property type="match status" value="1"/>
</dbReference>
<feature type="region of interest" description="Disordered" evidence="11">
    <location>
        <begin position="23"/>
        <end position="68"/>
    </location>
</feature>
<dbReference type="Pfam" id="PF08074">
    <property type="entry name" value="CHDCT2"/>
    <property type="match status" value="1"/>
</dbReference>
<feature type="compositionally biased region" description="Basic residues" evidence="11">
    <location>
        <begin position="247"/>
        <end position="264"/>
    </location>
</feature>
<dbReference type="PANTHER" id="PTHR45623">
    <property type="entry name" value="CHROMODOMAIN-HELICASE-DNA-BINDING PROTEIN 3-RELATED-RELATED"/>
    <property type="match status" value="1"/>
</dbReference>
<dbReference type="InterPro" id="IPR049730">
    <property type="entry name" value="SNF2/RAD54-like_C"/>
</dbReference>
<dbReference type="InterPro" id="IPR000330">
    <property type="entry name" value="SNF2_N"/>
</dbReference>
<feature type="compositionally biased region" description="Low complexity" evidence="11">
    <location>
        <begin position="50"/>
        <end position="63"/>
    </location>
</feature>
<dbReference type="CDD" id="cd15532">
    <property type="entry name" value="PHD2_CHD_II"/>
    <property type="match status" value="1"/>
</dbReference>
<evidence type="ECO:0000259" key="13">
    <source>
        <dbReference type="PROSITE" id="PS50016"/>
    </source>
</evidence>
<dbReference type="PROSITE" id="PS51192">
    <property type="entry name" value="HELICASE_ATP_BIND_1"/>
    <property type="match status" value="1"/>
</dbReference>
<dbReference type="Pfam" id="PF06461">
    <property type="entry name" value="CHDII_SANT-like"/>
    <property type="match status" value="1"/>
</dbReference>
<feature type="region of interest" description="Disordered" evidence="11">
    <location>
        <begin position="560"/>
        <end position="601"/>
    </location>
</feature>
<dbReference type="PROSITE" id="PS50016">
    <property type="entry name" value="ZF_PHD_2"/>
    <property type="match status" value="2"/>
</dbReference>
<keyword evidence="4" id="KW-0547">Nucleotide-binding</keyword>
<dbReference type="InterPro" id="IPR011011">
    <property type="entry name" value="Znf_FYVE_PHD"/>
</dbReference>
<reference evidence="17" key="1">
    <citation type="submission" date="2025-08" db="UniProtKB">
        <authorList>
            <consortium name="RefSeq"/>
        </authorList>
    </citation>
    <scope>IDENTIFICATION</scope>
</reference>
<dbReference type="SUPFAM" id="SSF54160">
    <property type="entry name" value="Chromo domain-like"/>
    <property type="match status" value="2"/>
</dbReference>
<feature type="domain" description="Helicase C-terminal" evidence="15">
    <location>
        <begin position="948"/>
        <end position="1110"/>
    </location>
</feature>
<feature type="domain" description="Chromo" evidence="12">
    <location>
        <begin position="505"/>
        <end position="565"/>
    </location>
</feature>
<dbReference type="SMART" id="SM00490">
    <property type="entry name" value="HELICc"/>
    <property type="match status" value="1"/>
</dbReference>
<feature type="region of interest" description="Disordered" evidence="11">
    <location>
        <begin position="1443"/>
        <end position="1660"/>
    </location>
</feature>
<feature type="compositionally biased region" description="Basic and acidic residues" evidence="11">
    <location>
        <begin position="1566"/>
        <end position="1633"/>
    </location>
</feature>
<dbReference type="InterPro" id="IPR001650">
    <property type="entry name" value="Helicase_C-like"/>
</dbReference>
<evidence type="ECO:0000256" key="2">
    <source>
        <dbReference type="ARBA" id="ARBA00022723"/>
    </source>
</evidence>
<dbReference type="SMART" id="SM01146">
    <property type="entry name" value="DUF1086"/>
    <property type="match status" value="1"/>
</dbReference>
<evidence type="ECO:0000256" key="10">
    <source>
        <dbReference type="PROSITE-ProRule" id="PRU00146"/>
    </source>
</evidence>
<evidence type="ECO:0000259" key="14">
    <source>
        <dbReference type="PROSITE" id="PS51192"/>
    </source>
</evidence>
<accession>A0ABM1ACB0</accession>
<dbReference type="SMART" id="SM00298">
    <property type="entry name" value="CHROMO"/>
    <property type="match status" value="2"/>
</dbReference>
<feature type="compositionally biased region" description="Acidic residues" evidence="11">
    <location>
        <begin position="1556"/>
        <end position="1565"/>
    </location>
</feature>
<dbReference type="Pfam" id="PF08073">
    <property type="entry name" value="CHDNT"/>
    <property type="match status" value="1"/>
</dbReference>
<dbReference type="Gene3D" id="3.40.50.300">
    <property type="entry name" value="P-loop containing nucleotide triphosphate hydrolases"/>
    <property type="match status" value="1"/>
</dbReference>
<feature type="domain" description="Chromo" evidence="12">
    <location>
        <begin position="405"/>
        <end position="473"/>
    </location>
</feature>
<keyword evidence="9" id="KW-0539">Nucleus</keyword>
<feature type="compositionally biased region" description="Basic and acidic residues" evidence="11">
    <location>
        <begin position="228"/>
        <end position="246"/>
    </location>
</feature>
<evidence type="ECO:0000256" key="1">
    <source>
        <dbReference type="ARBA" id="ARBA00004123"/>
    </source>
</evidence>
<feature type="region of interest" description="Disordered" evidence="11">
    <location>
        <begin position="2556"/>
        <end position="2586"/>
    </location>
</feature>
<dbReference type="InterPro" id="IPR016197">
    <property type="entry name" value="Chromo-like_dom_sf"/>
</dbReference>
<protein>
    <submittedName>
        <fullName evidence="17">Chromodomain-helicase-DNA-binding protein 4</fullName>
    </submittedName>
</protein>
<dbReference type="SMART" id="SM00487">
    <property type="entry name" value="DEXDc"/>
    <property type="match status" value="1"/>
</dbReference>
<dbReference type="Proteomes" id="UP000694888">
    <property type="component" value="Unplaced"/>
</dbReference>
<feature type="compositionally biased region" description="Polar residues" evidence="11">
    <location>
        <begin position="2559"/>
        <end position="2569"/>
    </location>
</feature>
<dbReference type="SUPFAM" id="SSF52540">
    <property type="entry name" value="P-loop containing nucleoside triphosphate hydrolases"/>
    <property type="match status" value="2"/>
</dbReference>
<dbReference type="CDD" id="cd18662">
    <property type="entry name" value="CD2_tandem_CHD3-4_like"/>
    <property type="match status" value="1"/>
</dbReference>
<keyword evidence="2" id="KW-0479">Metal-binding</keyword>
<feature type="compositionally biased region" description="Basic residues" evidence="11">
    <location>
        <begin position="569"/>
        <end position="580"/>
    </location>
</feature>
<organism evidence="16 17">
    <name type="scientific">Aplysia californica</name>
    <name type="common">California sea hare</name>
    <dbReference type="NCBI Taxonomy" id="6500"/>
    <lineage>
        <taxon>Eukaryota</taxon>
        <taxon>Metazoa</taxon>
        <taxon>Spiralia</taxon>
        <taxon>Lophotrochozoa</taxon>
        <taxon>Mollusca</taxon>
        <taxon>Gastropoda</taxon>
        <taxon>Heterobranchia</taxon>
        <taxon>Euthyneura</taxon>
        <taxon>Tectipleura</taxon>
        <taxon>Aplysiida</taxon>
        <taxon>Aplysioidea</taxon>
        <taxon>Aplysiidae</taxon>
        <taxon>Aplysia</taxon>
    </lineage>
</organism>
<dbReference type="InterPro" id="IPR013083">
    <property type="entry name" value="Znf_RING/FYVE/PHD"/>
</dbReference>
<evidence type="ECO:0000256" key="3">
    <source>
        <dbReference type="ARBA" id="ARBA00022737"/>
    </source>
</evidence>
<dbReference type="CDD" id="cd18793">
    <property type="entry name" value="SF2_C_SNF"/>
    <property type="match status" value="1"/>
</dbReference>
<evidence type="ECO:0000256" key="8">
    <source>
        <dbReference type="ARBA" id="ARBA00022840"/>
    </source>
</evidence>
<evidence type="ECO:0000256" key="9">
    <source>
        <dbReference type="ARBA" id="ARBA00023242"/>
    </source>
</evidence>
<evidence type="ECO:0000259" key="12">
    <source>
        <dbReference type="PROSITE" id="PS50013"/>
    </source>
</evidence>
<dbReference type="Gene3D" id="3.30.40.10">
    <property type="entry name" value="Zinc/RING finger domain, C3HC4 (zinc finger)"/>
    <property type="match status" value="2"/>
</dbReference>
<dbReference type="CDD" id="cd17994">
    <property type="entry name" value="DEXHc_CHD3_4_5"/>
    <property type="match status" value="1"/>
</dbReference>
<keyword evidence="6" id="KW-0378">Hydrolase</keyword>
<evidence type="ECO:0000256" key="4">
    <source>
        <dbReference type="ARBA" id="ARBA00022741"/>
    </source>
</evidence>
<dbReference type="Pfam" id="PF00176">
    <property type="entry name" value="SNF2-rel_dom"/>
    <property type="match status" value="1"/>
</dbReference>
<dbReference type="PROSITE" id="PS00690">
    <property type="entry name" value="DEAH_ATP_HELICASE"/>
    <property type="match status" value="1"/>
</dbReference>
<dbReference type="InterPro" id="IPR009463">
    <property type="entry name" value="DUF1087"/>
</dbReference>
<dbReference type="InterPro" id="IPR027417">
    <property type="entry name" value="P-loop_NTPase"/>
</dbReference>
<dbReference type="Gene3D" id="2.40.50.40">
    <property type="match status" value="2"/>
</dbReference>
<name>A0ABM1ACB0_APLCA</name>
<dbReference type="InterPro" id="IPR002464">
    <property type="entry name" value="DNA/RNA_helicase_DEAH_CS"/>
</dbReference>
<keyword evidence="3" id="KW-0677">Repeat</keyword>
<feature type="region of interest" description="Disordered" evidence="11">
    <location>
        <begin position="1869"/>
        <end position="1906"/>
    </location>
</feature>
<proteinExistence type="predicted"/>
<dbReference type="PANTHER" id="PTHR45623:SF17">
    <property type="entry name" value="CHROMODOMAIN-HELICASE-DNA-BINDING PROTEIN 3-RELATED"/>
    <property type="match status" value="1"/>
</dbReference>
<feature type="domain" description="PHD-type" evidence="13">
    <location>
        <begin position="340"/>
        <end position="387"/>
    </location>
</feature>
<feature type="compositionally biased region" description="Basic and acidic residues" evidence="11">
    <location>
        <begin position="1641"/>
        <end position="1660"/>
    </location>
</feature>
<evidence type="ECO:0000313" key="17">
    <source>
        <dbReference type="RefSeq" id="XP_012944977.2"/>
    </source>
</evidence>
<dbReference type="InterPro" id="IPR012957">
    <property type="entry name" value="CHD_C2"/>
</dbReference>
<keyword evidence="16" id="KW-1185">Reference proteome</keyword>
<feature type="compositionally biased region" description="Low complexity" evidence="11">
    <location>
        <begin position="1882"/>
        <end position="1906"/>
    </location>
</feature>
<comment type="subcellular location">
    <subcellularLocation>
        <location evidence="1">Nucleus</location>
    </subcellularLocation>
</comment>
<dbReference type="InterPro" id="IPR012958">
    <property type="entry name" value="CHD_N"/>
</dbReference>
<dbReference type="Pfam" id="PF00271">
    <property type="entry name" value="Helicase_C"/>
    <property type="match status" value="1"/>
</dbReference>
<evidence type="ECO:0000256" key="7">
    <source>
        <dbReference type="ARBA" id="ARBA00022833"/>
    </source>
</evidence>
<dbReference type="CDD" id="cd00084">
    <property type="entry name" value="HMG-box_SF"/>
    <property type="match status" value="1"/>
</dbReference>
<keyword evidence="7" id="KW-0862">Zinc</keyword>
<feature type="domain" description="Helicase ATP-binding" evidence="14">
    <location>
        <begin position="632"/>
        <end position="816"/>
    </location>
</feature>
<evidence type="ECO:0000256" key="5">
    <source>
        <dbReference type="ARBA" id="ARBA00022771"/>
    </source>
</evidence>
<dbReference type="Pfam" id="PF00628">
    <property type="entry name" value="PHD"/>
    <property type="match status" value="2"/>
</dbReference>
<dbReference type="RefSeq" id="XP_012944977.2">
    <property type="nucleotide sequence ID" value="XM_013089523.2"/>
</dbReference>
<dbReference type="InterPro" id="IPR001965">
    <property type="entry name" value="Znf_PHD"/>
</dbReference>
<feature type="domain" description="PHD-type" evidence="13">
    <location>
        <begin position="282"/>
        <end position="329"/>
    </location>
</feature>
<sequence>MVMALRLELAKPNLRVLFQIRAEQESDQGSAEEEKSFGFKPLKEKKKKGSAPATPATPATGAGRANQKSAEDFCADNGLKNVNLEEVFSEDDYKNISNYKMFSQNMRPLLAKENPKIPQQKLIMLLGMKWKEFVANNPFKGERPQETSTPVIVSVKTPADSPATPQIDAEEEESDADDEEKTGSKKRSKSKKAVAPLKIKLTKKRRRKRNSSDEDGEKGFNTSDEEFERQLEEAALVKEQEKEGKSGKKKTKKGRGGRKKKTKLTNKYPNDPDAEGYETEHQDYCEVCQQGGEIILCDTCPRAYHLVCLEPELEEAPEGKWSCPHCEGEGIKEQEEDDHMEFCRVCKDGGELLCCDLCPSAYHTHCLNPPIKGVPDGEWHCPRCSCKPLKGKVKKILTWRWCEPPKTEDELDHTHHDPPKNPNLKPLREFFVKWTDMSHWHCSWVSELQLDVYHPALYRNYIRRVDMDEPPPLEDGSSYKDKMKEEDPHNLEERFYRYGVRPEWLNIHRIINHMEMDKGTYYLVKWRDLPYDQATWEKEDADIADLQKAIEDYRNLRLVMYGSDEPPPTRKKKSKGKGRREKKDIDDEILSKMPPAYPTTDLRKQLDKQPPYLDDTGGNLHPYQLEGLNWLRYSWANNTDTILADEMGLGKTIQTISFLYSLYKEGHCKGPFLVSAPLSTIINWEREFEFWAPDLYVVTYIGDKDSRTVIREHEFSFDDNAIRGGSKASRMKQGCSVKFHVLLTSYELVSIDTACLGSVDWAVLVVDEAHRLKNNQSKFFRILSNYKLGYKLLLTGTPLQNNLEELFHLLNFLTPEGFNDLQGFLDEFADISKEDQVKKLHDMLGPHLLRRLKADVLKGMPSKSEFIVRVELSALQKKYYKYILARNYEALNVKGGSNQTSLLNIMMDLKKCCNHPYLFPVAAQEAPRTHNNAFEGSALIKACGKLELLSKMLKELHSTGHRVLIFSQMTKMLDLLEDFLEAENYRYERIDGGVTGIQRQDAIDRFNSKEAPAFCFLLSTRAGGLGINLATADTVVIYDSDWNPHNDIQAFSRAHRIGQANKVMIYRFVTRNSVEERITQVAKRKMMLTHLVVRPGLGNKGGAMSKKELDDILKFGTEELFKDDEAKDGAEDRIVYDEESVKKLLDRTQAGQEEKEMAMNEYLSSFKVANYTIKEGEEEDEPETEVLKQEAEHADPAYWEKLLRHHYEQQQEDLARTLGKGKRIRKQVNYNDAMNGHDEEAWKENLSDYDSDFSQGGRVNEEDDDDFDDKQDGQTASTRSRRRNEKDRPLPPLLARVNGQIEVLGFNARQRKAFLNAVMRWGMPPQDAFNSQCPFFVRLVRDLRGKTEKVFRAYVSLFMRHLCEPGADNAESFADGVPREGLSRQHVLTRIGIMSLVRKKVQEFELINGTHSMPYVKAGDAIEKLKTEAEAEKEAKEAKAAKKLEKAEKEKEKEKEKESKKEEKAEDSKGKTEEPAVKEEEKSKTENVKTEEKTAEGSEEKKADGEVAEQKEEAMEVDEKKGEEEKEKTGEEAKEAEVKPKAEDEDKKEDKKEEKMETDEAETEKDEAKEKAADGKEETKTEENKDSKEESATKEEAEKDKKEEDGKAGEKKDEGEKKDGEKKEEEKKEDKDSASGGSGEPAKEEEKKEEKENSEESKKQDELFQKFMFNIADGGFTELHTLWSNEQRALQKGREHEVWHRRHDYWLLAGIITHGYGRWQDIQNDIRFQIINEPFISEQGKGNFLEIKNKFLARRFKLLEQALVIEEQLRRAAYLNLTQDHAHPAMALNARFAELECLAESHQHLSKESLGGNKPANAVLHKVLNQLEELLSDMKQDVSRLPATLARVPPVTQRLQMSERNILNRLVNPTVMPSTSGGAGGQQQFQQFQSQQQQQQQQAQQQAQAASANASQDAAAVAQRTGQAGLAAAPGVTPTIQGQPLSSIVSVTPTTVIPGQMSKVGLRTLGAATGNIIVNTSTGLQSGPFAAINKRMSQAAALPSTIAVSANLTPAIRGQRPAVTVTPTITMQDLTAIPGTTTAVTVASQAAAAAAARSALQTTVASSSLAAGQLTTQKLAAIAGPGTLQPQLVHATRSLTPHQINILRQNQSIIRTHAAAAAGTQQIRTQKLLSQEQLRAQPLKHPTQKVITQQLLVPVRGGQSILQGAKQGLIRTTIPKMTDEQLQALRMRTQIQTQTGKQIQTAQIIQGQVTPVGQSAASTSQSPVALVKSVSASPAVTVPVNIPVSSISVGQQRTVLASRATTVSQIQQQQRMQLLHQQRKGVGQQKVAGLSAGKANQFPQLLIQQNSVSKQFVHQFLNKNPGTIQQIITHSSQPTIITQVSQAGGQPITQMVAKVSLTSGNQTITPGTPITVTHVSTTSAGGVGLSLTPQGAVKTATITSLDAGSMVGAVAGIQVHSVQPGQKTVPGLTQSLVTAQTVQVQQASSGSGPQATQFLQVTPATVQSQGSSSGQPQQATVTVPAGLVAASALRATPTPPTANPRSVTPTQISLVSAPVPAASIASVQVQPAPAATSEVVATTAQVIAQNVPAPAAMATVVTQTSQPDSSQAGAGQKASPYAMRTRNTKH</sequence>
<evidence type="ECO:0000256" key="11">
    <source>
        <dbReference type="SAM" id="MobiDB-lite"/>
    </source>
</evidence>
<dbReference type="Gene3D" id="1.10.10.60">
    <property type="entry name" value="Homeodomain-like"/>
    <property type="match status" value="1"/>
</dbReference>
<feature type="compositionally biased region" description="Basic and acidic residues" evidence="11">
    <location>
        <begin position="1443"/>
        <end position="1555"/>
    </location>
</feature>
<dbReference type="PROSITE" id="PS50013">
    <property type="entry name" value="CHROMO_2"/>
    <property type="match status" value="2"/>
</dbReference>
<dbReference type="InterPro" id="IPR038718">
    <property type="entry name" value="SNF2-like_sf"/>
</dbReference>
<gene>
    <name evidence="17" type="primary">LOC101855533</name>
</gene>
<feature type="region of interest" description="Disordered" evidence="11">
    <location>
        <begin position="139"/>
        <end position="275"/>
    </location>
</feature>
<feature type="compositionally biased region" description="Basic residues" evidence="11">
    <location>
        <begin position="200"/>
        <end position="209"/>
    </location>
</feature>
<keyword evidence="5 10" id="KW-0863">Zinc-finger</keyword>
<dbReference type="SUPFAM" id="SSF57903">
    <property type="entry name" value="FYVE/PHD zinc finger"/>
    <property type="match status" value="1"/>
</dbReference>
<keyword evidence="8" id="KW-0067">ATP-binding</keyword>
<dbReference type="GeneID" id="101855533"/>
<evidence type="ECO:0000313" key="16">
    <source>
        <dbReference type="Proteomes" id="UP000694888"/>
    </source>
</evidence>
<dbReference type="Pfam" id="PF06465">
    <property type="entry name" value="DUF1087"/>
    <property type="match status" value="1"/>
</dbReference>
<dbReference type="PROSITE" id="PS51194">
    <property type="entry name" value="HELICASE_CTER"/>
    <property type="match status" value="1"/>
</dbReference>
<feature type="region of interest" description="Disordered" evidence="11">
    <location>
        <begin position="1248"/>
        <end position="1292"/>
    </location>
</feature>